<evidence type="ECO:0000313" key="8">
    <source>
        <dbReference type="Proteomes" id="UP001249851"/>
    </source>
</evidence>
<evidence type="ECO:0000256" key="1">
    <source>
        <dbReference type="ARBA" id="ARBA00005396"/>
    </source>
</evidence>
<dbReference type="Proteomes" id="UP001249851">
    <property type="component" value="Unassembled WGS sequence"/>
</dbReference>
<sequence length="146" mass="16326">MAGFAAKHLVSSATGGMAGRVGELGGDFGKQLSMENLHLTKKEIERAEKELERREKERKKKHIEKEASREKVRSNIRGKYGIKKRRGHEPVETHSGILMPRREKELLLSVKNAGDDEVEDEDDCGCSSCCPWTSCLPCFPGSSNLR</sequence>
<keyword evidence="4" id="KW-0532">Neurotransmitter transport</keyword>
<reference evidence="7" key="2">
    <citation type="journal article" date="2023" name="Science">
        <title>Genomic signatures of disease resistance in endangered staghorn corals.</title>
        <authorList>
            <person name="Vollmer S.V."/>
            <person name="Selwyn J.D."/>
            <person name="Despard B.A."/>
            <person name="Roesel C.L."/>
        </authorList>
    </citation>
    <scope>NUCLEOTIDE SEQUENCE</scope>
    <source>
        <strain evidence="7">K2</strain>
    </source>
</reference>
<comment type="similarity">
    <text evidence="1">Belongs to the complexin/synaphin family.</text>
</comment>
<comment type="caution">
    <text evidence="7">The sequence shown here is derived from an EMBL/GenBank/DDBJ whole genome shotgun (WGS) entry which is preliminary data.</text>
</comment>
<gene>
    <name evidence="7" type="ORF">P5673_002216</name>
</gene>
<evidence type="ECO:0000256" key="2">
    <source>
        <dbReference type="ARBA" id="ARBA00022448"/>
    </source>
</evidence>
<dbReference type="SUPFAM" id="SSF58038">
    <property type="entry name" value="SNARE fusion complex"/>
    <property type="match status" value="1"/>
</dbReference>
<evidence type="ECO:0000256" key="4">
    <source>
        <dbReference type="ARBA" id="ARBA00022775"/>
    </source>
</evidence>
<keyword evidence="3" id="KW-0268">Exocytosis</keyword>
<dbReference type="EMBL" id="JARQWQ010000003">
    <property type="protein sequence ID" value="KAK2573168.1"/>
    <property type="molecule type" value="Genomic_DNA"/>
</dbReference>
<evidence type="ECO:0008006" key="9">
    <source>
        <dbReference type="Google" id="ProtNLM"/>
    </source>
</evidence>
<dbReference type="AlphaFoldDB" id="A0AAD9VFZ9"/>
<dbReference type="GO" id="GO:0006836">
    <property type="term" value="P:neurotransmitter transport"/>
    <property type="evidence" value="ECO:0007669"/>
    <property type="project" value="UniProtKB-KW"/>
</dbReference>
<feature type="compositionally biased region" description="Gly residues" evidence="6">
    <location>
        <begin position="16"/>
        <end position="25"/>
    </location>
</feature>
<feature type="region of interest" description="Disordered" evidence="6">
    <location>
        <begin position="50"/>
        <end position="100"/>
    </location>
</feature>
<evidence type="ECO:0000256" key="6">
    <source>
        <dbReference type="SAM" id="MobiDB-lite"/>
    </source>
</evidence>
<comment type="function">
    <text evidence="5">Positively regulates a late step in synaptic vesicle exocytosis.</text>
</comment>
<keyword evidence="2" id="KW-0813">Transport</keyword>
<feature type="compositionally biased region" description="Basic and acidic residues" evidence="6">
    <location>
        <begin position="63"/>
        <end position="73"/>
    </location>
</feature>
<evidence type="ECO:0000256" key="3">
    <source>
        <dbReference type="ARBA" id="ARBA00022483"/>
    </source>
</evidence>
<evidence type="ECO:0000256" key="5">
    <source>
        <dbReference type="ARBA" id="ARBA00037297"/>
    </source>
</evidence>
<dbReference type="GO" id="GO:0019905">
    <property type="term" value="F:syntaxin binding"/>
    <property type="evidence" value="ECO:0007669"/>
    <property type="project" value="InterPro"/>
</dbReference>
<dbReference type="GO" id="GO:0031201">
    <property type="term" value="C:SNARE complex"/>
    <property type="evidence" value="ECO:0007669"/>
    <property type="project" value="TreeGrafter"/>
</dbReference>
<protein>
    <recommendedName>
        <fullName evidence="9">Complexin-1</fullName>
    </recommendedName>
</protein>
<reference evidence="7" key="1">
    <citation type="journal article" date="2023" name="G3 (Bethesda)">
        <title>Whole genome assembly and annotation of the endangered Caribbean coral Acropora cervicornis.</title>
        <authorList>
            <person name="Selwyn J.D."/>
            <person name="Vollmer S.V."/>
        </authorList>
    </citation>
    <scope>NUCLEOTIDE SEQUENCE</scope>
    <source>
        <strain evidence="7">K2</strain>
    </source>
</reference>
<name>A0AAD9VFZ9_ACRCE</name>
<dbReference type="PANTHER" id="PTHR16705:SF4">
    <property type="entry name" value="COMPLEXIN"/>
    <property type="match status" value="1"/>
</dbReference>
<dbReference type="GO" id="GO:0006887">
    <property type="term" value="P:exocytosis"/>
    <property type="evidence" value="ECO:0007669"/>
    <property type="project" value="UniProtKB-KW"/>
</dbReference>
<dbReference type="InterPro" id="IPR008849">
    <property type="entry name" value="Synaphin"/>
</dbReference>
<evidence type="ECO:0000313" key="7">
    <source>
        <dbReference type="EMBL" id="KAK2573168.1"/>
    </source>
</evidence>
<feature type="region of interest" description="Disordered" evidence="6">
    <location>
        <begin position="1"/>
        <end position="25"/>
    </location>
</feature>
<keyword evidence="8" id="KW-1185">Reference proteome</keyword>
<dbReference type="Gene3D" id="1.20.5.580">
    <property type="entry name" value="Single Helix bin"/>
    <property type="match status" value="1"/>
</dbReference>
<accession>A0AAD9VFZ9</accession>
<organism evidence="7 8">
    <name type="scientific">Acropora cervicornis</name>
    <name type="common">Staghorn coral</name>
    <dbReference type="NCBI Taxonomy" id="6130"/>
    <lineage>
        <taxon>Eukaryota</taxon>
        <taxon>Metazoa</taxon>
        <taxon>Cnidaria</taxon>
        <taxon>Anthozoa</taxon>
        <taxon>Hexacorallia</taxon>
        <taxon>Scleractinia</taxon>
        <taxon>Astrocoeniina</taxon>
        <taxon>Acroporidae</taxon>
        <taxon>Acropora</taxon>
    </lineage>
</organism>
<dbReference type="Pfam" id="PF05835">
    <property type="entry name" value="Synaphin"/>
    <property type="match status" value="1"/>
</dbReference>
<feature type="compositionally biased region" description="Basic residues" evidence="6">
    <location>
        <begin position="74"/>
        <end position="87"/>
    </location>
</feature>
<dbReference type="PANTHER" id="PTHR16705">
    <property type="entry name" value="COMPLEXIN"/>
    <property type="match status" value="1"/>
</dbReference>
<proteinExistence type="inferred from homology"/>